<reference evidence="5 6" key="1">
    <citation type="submission" date="2016-10" db="EMBL/GenBank/DDBJ databases">
        <authorList>
            <person name="de Groot N.N."/>
        </authorList>
    </citation>
    <scope>NUCLEOTIDE SEQUENCE [LARGE SCALE GENOMIC DNA]</scope>
    <source>
        <strain evidence="5 6">RK1</strain>
    </source>
</reference>
<gene>
    <name evidence="5" type="ORF">SAMN05444682_112137</name>
</gene>
<evidence type="ECO:0000313" key="5">
    <source>
        <dbReference type="EMBL" id="SFJ69107.1"/>
    </source>
</evidence>
<keyword evidence="6" id="KW-1185">Reference proteome</keyword>
<dbReference type="Proteomes" id="UP000198670">
    <property type="component" value="Unassembled WGS sequence"/>
</dbReference>
<feature type="binding site" evidence="3">
    <location>
        <position position="196"/>
    </location>
    <ligand>
        <name>a divalent metal cation</name>
        <dbReference type="ChEBI" id="CHEBI:60240"/>
        <label>2</label>
    </ligand>
</feature>
<keyword evidence="1 3" id="KW-0479">Metal-binding</keyword>
<dbReference type="PANTHER" id="PTHR10819:SF3">
    <property type="entry name" value="PHOSPHOTRIESTERASE-RELATED PROTEIN"/>
    <property type="match status" value="1"/>
</dbReference>
<feature type="binding site" evidence="3">
    <location>
        <position position="225"/>
    </location>
    <ligand>
        <name>a divalent metal cation</name>
        <dbReference type="ChEBI" id="CHEBI:60240"/>
        <label>2</label>
    </ligand>
</feature>
<comment type="caution">
    <text evidence="4">Lacks conserved residue(s) required for the propagation of feature annotation.</text>
</comment>
<accession>A0A1I3THW0</accession>
<comment type="cofactor">
    <cofactor evidence="3">
        <name>a divalent metal cation</name>
        <dbReference type="ChEBI" id="CHEBI:60240"/>
    </cofactor>
    <text evidence="3">Binds 2 divalent metal cations per subunit.</text>
</comment>
<evidence type="ECO:0000256" key="2">
    <source>
        <dbReference type="ARBA" id="ARBA00022801"/>
    </source>
</evidence>
<dbReference type="InterPro" id="IPR032466">
    <property type="entry name" value="Metal_Hydrolase"/>
</dbReference>
<dbReference type="PANTHER" id="PTHR10819">
    <property type="entry name" value="PHOSPHOTRIESTERASE-RELATED"/>
    <property type="match status" value="1"/>
</dbReference>
<dbReference type="GO" id="GO:0008270">
    <property type="term" value="F:zinc ion binding"/>
    <property type="evidence" value="ECO:0007669"/>
    <property type="project" value="InterPro"/>
</dbReference>
<dbReference type="SUPFAM" id="SSF51556">
    <property type="entry name" value="Metallo-dependent hydrolases"/>
    <property type="match status" value="1"/>
</dbReference>
<dbReference type="Gene3D" id="3.20.20.140">
    <property type="entry name" value="Metal-dependent hydrolases"/>
    <property type="match status" value="1"/>
</dbReference>
<dbReference type="EMBL" id="FOQO01000012">
    <property type="protein sequence ID" value="SFJ69107.1"/>
    <property type="molecule type" value="Genomic_DNA"/>
</dbReference>
<feature type="binding site" evidence="3">
    <location>
        <position position="21"/>
    </location>
    <ligand>
        <name>a divalent metal cation</name>
        <dbReference type="ChEBI" id="CHEBI:60240"/>
        <label>1</label>
    </ligand>
</feature>
<dbReference type="STRING" id="1477437.SAMN05444682_112137"/>
<evidence type="ECO:0000256" key="1">
    <source>
        <dbReference type="ARBA" id="ARBA00022723"/>
    </source>
</evidence>
<sequence>MAVQTVTKVLEAADLGLTLPHEHMFIDLRNQFTPFDDAEKDAISRQKVHINNLGRLRLNPYAIQDNLVLDDMEAAVSETLLFKEAGGDTIVDCTSIGIKRQPEKLRELSLRTGVNIIAGSGYYTQDTHPREMANWTAGYIAERIVRDFREGIDNTDVKAGIIGEIGTSKEILPWERTNLEASALAFQELGAPVYVHTYPWGQAGIEAVDVLVRGGVAPEKIVLCHIDVEPDLAYITALLNRGVFIEFDNFGKEFVIDPTERGFAGGIFIRDLDRVRLIHDLVRAGYASQILVTNDICLKSMLCCYGGWGYAHILKNMVPLMKSENLSESVIHEIVRDNPVKLFS</sequence>
<dbReference type="Pfam" id="PF02126">
    <property type="entry name" value="PTE"/>
    <property type="match status" value="1"/>
</dbReference>
<proteinExistence type="inferred from homology"/>
<evidence type="ECO:0000256" key="3">
    <source>
        <dbReference type="PIRSR" id="PIRSR601559-52"/>
    </source>
</evidence>
<feature type="binding site" evidence="3">
    <location>
        <position position="295"/>
    </location>
    <ligand>
        <name>a divalent metal cation</name>
        <dbReference type="ChEBI" id="CHEBI:60240"/>
        <label>1</label>
    </ligand>
</feature>
<organism evidence="5 6">
    <name type="scientific">Parapedobacter indicus</name>
    <dbReference type="NCBI Taxonomy" id="1477437"/>
    <lineage>
        <taxon>Bacteria</taxon>
        <taxon>Pseudomonadati</taxon>
        <taxon>Bacteroidota</taxon>
        <taxon>Sphingobacteriia</taxon>
        <taxon>Sphingobacteriales</taxon>
        <taxon>Sphingobacteriaceae</taxon>
        <taxon>Parapedobacter</taxon>
    </lineage>
</organism>
<dbReference type="GO" id="GO:0016787">
    <property type="term" value="F:hydrolase activity"/>
    <property type="evidence" value="ECO:0007669"/>
    <property type="project" value="UniProtKB-KW"/>
</dbReference>
<feature type="binding site" evidence="3">
    <location>
        <position position="164"/>
    </location>
    <ligand>
        <name>a divalent metal cation</name>
        <dbReference type="ChEBI" id="CHEBI:60240"/>
        <label>2</label>
    </ligand>
</feature>
<comment type="similarity">
    <text evidence="4">Belongs to the metallo-dependent hydrolases superfamily. Phosphotriesterase family.</text>
</comment>
<dbReference type="RefSeq" id="WP_090630810.1">
    <property type="nucleotide sequence ID" value="NZ_FOQO01000012.1"/>
</dbReference>
<dbReference type="PROSITE" id="PS51347">
    <property type="entry name" value="PHOSPHOTRIESTERASE_2"/>
    <property type="match status" value="1"/>
</dbReference>
<dbReference type="AlphaFoldDB" id="A0A1I3THW0"/>
<evidence type="ECO:0000256" key="4">
    <source>
        <dbReference type="PROSITE-ProRule" id="PRU00679"/>
    </source>
</evidence>
<protein>
    <submittedName>
        <fullName evidence="5">Phosphotriesterase-related protein</fullName>
    </submittedName>
</protein>
<evidence type="ECO:0000313" key="6">
    <source>
        <dbReference type="Proteomes" id="UP000198670"/>
    </source>
</evidence>
<dbReference type="OrthoDB" id="105927at2"/>
<name>A0A1I3THW0_9SPHI</name>
<feature type="binding site" evidence="3">
    <location>
        <position position="164"/>
    </location>
    <ligand>
        <name>a divalent metal cation</name>
        <dbReference type="ChEBI" id="CHEBI:60240"/>
        <label>1</label>
    </ligand>
</feature>
<feature type="binding site" evidence="3">
    <location>
        <position position="23"/>
    </location>
    <ligand>
        <name>a divalent metal cation</name>
        <dbReference type="ChEBI" id="CHEBI:60240"/>
        <label>1</label>
    </ligand>
</feature>
<keyword evidence="2" id="KW-0378">Hydrolase</keyword>
<dbReference type="InterPro" id="IPR001559">
    <property type="entry name" value="Phosphotriesterase"/>
</dbReference>
<dbReference type="PIRSF" id="PIRSF016839">
    <property type="entry name" value="PhP"/>
    <property type="match status" value="1"/>
</dbReference>